<organism evidence="1 2">
    <name type="scientific">Clathrospora elynae</name>
    <dbReference type="NCBI Taxonomy" id="706981"/>
    <lineage>
        <taxon>Eukaryota</taxon>
        <taxon>Fungi</taxon>
        <taxon>Dikarya</taxon>
        <taxon>Ascomycota</taxon>
        <taxon>Pezizomycotina</taxon>
        <taxon>Dothideomycetes</taxon>
        <taxon>Pleosporomycetidae</taxon>
        <taxon>Pleosporales</taxon>
        <taxon>Diademaceae</taxon>
        <taxon>Clathrospora</taxon>
    </lineage>
</organism>
<dbReference type="AlphaFoldDB" id="A0A6A5S6A5"/>
<evidence type="ECO:0008006" key="3">
    <source>
        <dbReference type="Google" id="ProtNLM"/>
    </source>
</evidence>
<sequence length="157" mass="16739">PTRTATWPHATTTVTVGKAGRLVFSPSSLNASVGSVVAFNFLSLNHTLSQSSLSDPCNVNGGFDTGFQQFNPANVSGKFVIEVEIINKEPKWFFCAQTINRPHCQAGMVFSLNPRGAHDQFLQNALIATDVPPSPTNGACQLPAVDLIPSNTSTHIS</sequence>
<accession>A0A6A5S6A5</accession>
<feature type="non-terminal residue" evidence="1">
    <location>
        <position position="1"/>
    </location>
</feature>
<feature type="non-terminal residue" evidence="1">
    <location>
        <position position="157"/>
    </location>
</feature>
<dbReference type="EMBL" id="ML976267">
    <property type="protein sequence ID" value="KAF1935463.1"/>
    <property type="molecule type" value="Genomic_DNA"/>
</dbReference>
<keyword evidence="2" id="KW-1185">Reference proteome</keyword>
<dbReference type="CDD" id="cd00920">
    <property type="entry name" value="Cupredoxin"/>
    <property type="match status" value="1"/>
</dbReference>
<protein>
    <recommendedName>
        <fullName evidence="3">Plastocyanin-like domain-containing protein</fullName>
    </recommendedName>
</protein>
<evidence type="ECO:0000313" key="1">
    <source>
        <dbReference type="EMBL" id="KAF1935463.1"/>
    </source>
</evidence>
<dbReference type="OrthoDB" id="2331100at2759"/>
<dbReference type="SUPFAM" id="SSF49503">
    <property type="entry name" value="Cupredoxins"/>
    <property type="match status" value="1"/>
</dbReference>
<dbReference type="PANTHER" id="PTHR34883">
    <property type="entry name" value="SERINE-RICH PROTEIN, PUTATIVE-RELATED-RELATED"/>
    <property type="match status" value="1"/>
</dbReference>
<name>A0A6A5S6A5_9PLEO</name>
<dbReference type="InterPro" id="IPR052953">
    <property type="entry name" value="Ser-rich/MCO-related"/>
</dbReference>
<reference evidence="1" key="1">
    <citation type="journal article" date="2020" name="Stud. Mycol.">
        <title>101 Dothideomycetes genomes: a test case for predicting lifestyles and emergence of pathogens.</title>
        <authorList>
            <person name="Haridas S."/>
            <person name="Albert R."/>
            <person name="Binder M."/>
            <person name="Bloem J."/>
            <person name="Labutti K."/>
            <person name="Salamov A."/>
            <person name="Andreopoulos B."/>
            <person name="Baker S."/>
            <person name="Barry K."/>
            <person name="Bills G."/>
            <person name="Bluhm B."/>
            <person name="Cannon C."/>
            <person name="Castanera R."/>
            <person name="Culley D."/>
            <person name="Daum C."/>
            <person name="Ezra D."/>
            <person name="Gonzalez J."/>
            <person name="Henrissat B."/>
            <person name="Kuo A."/>
            <person name="Liang C."/>
            <person name="Lipzen A."/>
            <person name="Lutzoni F."/>
            <person name="Magnuson J."/>
            <person name="Mondo S."/>
            <person name="Nolan M."/>
            <person name="Ohm R."/>
            <person name="Pangilinan J."/>
            <person name="Park H.-J."/>
            <person name="Ramirez L."/>
            <person name="Alfaro M."/>
            <person name="Sun H."/>
            <person name="Tritt A."/>
            <person name="Yoshinaga Y."/>
            <person name="Zwiers L.-H."/>
            <person name="Turgeon B."/>
            <person name="Goodwin S."/>
            <person name="Spatafora J."/>
            <person name="Crous P."/>
            <person name="Grigoriev I."/>
        </authorList>
    </citation>
    <scope>NUCLEOTIDE SEQUENCE</scope>
    <source>
        <strain evidence="1">CBS 161.51</strain>
    </source>
</reference>
<proteinExistence type="predicted"/>
<dbReference type="Gene3D" id="2.60.40.420">
    <property type="entry name" value="Cupredoxins - blue copper proteins"/>
    <property type="match status" value="1"/>
</dbReference>
<dbReference type="PANTHER" id="PTHR34883:SF16">
    <property type="entry name" value="RICH PROTEIN, PUTATIVE-RELATED"/>
    <property type="match status" value="1"/>
</dbReference>
<gene>
    <name evidence="1" type="ORF">EJ02DRAFT_308987</name>
</gene>
<dbReference type="Proteomes" id="UP000800038">
    <property type="component" value="Unassembled WGS sequence"/>
</dbReference>
<evidence type="ECO:0000313" key="2">
    <source>
        <dbReference type="Proteomes" id="UP000800038"/>
    </source>
</evidence>
<dbReference type="InterPro" id="IPR008972">
    <property type="entry name" value="Cupredoxin"/>
</dbReference>